<dbReference type="SUPFAM" id="SSF53756">
    <property type="entry name" value="UDP-Glycosyltransferase/glycogen phosphorylase"/>
    <property type="match status" value="1"/>
</dbReference>
<dbReference type="OrthoDB" id="8523124at2"/>
<dbReference type="Pfam" id="PF13692">
    <property type="entry name" value="Glyco_trans_1_4"/>
    <property type="match status" value="1"/>
</dbReference>
<evidence type="ECO:0000259" key="1">
    <source>
        <dbReference type="Pfam" id="PF13439"/>
    </source>
</evidence>
<comment type="caution">
    <text evidence="2">The sequence shown here is derived from an EMBL/GenBank/DDBJ whole genome shotgun (WGS) entry which is preliminary data.</text>
</comment>
<keyword evidence="2" id="KW-0808">Transferase</keyword>
<evidence type="ECO:0000313" key="2">
    <source>
        <dbReference type="EMBL" id="ERJ18326.1"/>
    </source>
</evidence>
<dbReference type="Gene3D" id="3.40.50.2000">
    <property type="entry name" value="Glycogen Phosphorylase B"/>
    <property type="match status" value="2"/>
</dbReference>
<name>U2E362_9GAMM</name>
<dbReference type="GO" id="GO:0018392">
    <property type="term" value="F:glycoprotein 3-alpha-L-fucosyltransferase activity"/>
    <property type="evidence" value="ECO:0007669"/>
    <property type="project" value="UniProtKB-EC"/>
</dbReference>
<dbReference type="EC" id="2.4.1.214" evidence="2"/>
<feature type="domain" description="Glycosyltransferase subfamily 4-like N-terminal" evidence="1">
    <location>
        <begin position="18"/>
        <end position="212"/>
    </location>
</feature>
<dbReference type="STRING" id="1033802.SSPSH_002786"/>
<organism evidence="2 3">
    <name type="scientific">Salinisphaera shabanensis E1L3A</name>
    <dbReference type="NCBI Taxonomy" id="1033802"/>
    <lineage>
        <taxon>Bacteria</taxon>
        <taxon>Pseudomonadati</taxon>
        <taxon>Pseudomonadota</taxon>
        <taxon>Gammaproteobacteria</taxon>
        <taxon>Salinisphaerales</taxon>
        <taxon>Salinisphaeraceae</taxon>
        <taxon>Salinisphaera</taxon>
    </lineage>
</organism>
<evidence type="ECO:0000313" key="3">
    <source>
        <dbReference type="Proteomes" id="UP000006242"/>
    </source>
</evidence>
<protein>
    <submittedName>
        <fullName evidence="2">Glycoprotein 3-alpha-L-fucosyltransferase</fullName>
        <ecNumber evidence="2">2.4.1.214</ecNumber>
    </submittedName>
</protein>
<sequence>MSDIKRRIAFFLPTFPAGGQEHTTLLLMKGLVERGHRVELLLERKVGAYLERVPESIPVHELKRRSRWSGYPRFITGWPSEALRHFRGSIGLGERSIPLHRLIALVDYMEAQHPDVIISAHDRAPLLAQWAAGISRHRVATVVIERSIFSRNYAASRTDARTHAVMQHRLTLMRRLYPATDQLFAVSNGAAADLADILNLPRDAVRTMYNPVLRPELTERAAEPLNDPWVNDRTVPLIVTAGRLAPEKAQHVLIDAFAQLLDQGQKARLVILGEGPERENLTRQIAENGLESSVRLPGWADNPYAWMAASALCVLPSEFEGLPNTLIEAMACGCPVVATDCPGGTREILVDGEYGQLVPVGDSTALAAAMAQTLANPPAPDHLYARASDFSLERAIDAYEIEINRLAGSVSG</sequence>
<dbReference type="Pfam" id="PF13439">
    <property type="entry name" value="Glyco_transf_4"/>
    <property type="match status" value="1"/>
</dbReference>
<accession>U2E362</accession>
<proteinExistence type="predicted"/>
<dbReference type="PANTHER" id="PTHR12526">
    <property type="entry name" value="GLYCOSYLTRANSFERASE"/>
    <property type="match status" value="1"/>
</dbReference>
<dbReference type="EMBL" id="AFNV02000020">
    <property type="protein sequence ID" value="ERJ18326.1"/>
    <property type="molecule type" value="Genomic_DNA"/>
</dbReference>
<reference evidence="2 3" key="1">
    <citation type="journal article" date="2011" name="J. Bacteriol.">
        <title>Genome sequence of Salinisphaera shabanensis, a gammaproteobacterium from the harsh, variable environment of the brine-seawater interface of the Shaban Deep in the Red Sea.</title>
        <authorList>
            <person name="Antunes A."/>
            <person name="Alam I."/>
            <person name="Bajic V.B."/>
            <person name="Stingl U."/>
        </authorList>
    </citation>
    <scope>NUCLEOTIDE SEQUENCE [LARGE SCALE GENOMIC DNA]</scope>
    <source>
        <strain evidence="2 3">E1L3A</strain>
    </source>
</reference>
<gene>
    <name evidence="2" type="ORF">SSPSH_002786</name>
</gene>
<keyword evidence="2" id="KW-0328">Glycosyltransferase</keyword>
<dbReference type="Proteomes" id="UP000006242">
    <property type="component" value="Unassembled WGS sequence"/>
</dbReference>
<dbReference type="AlphaFoldDB" id="U2E362"/>
<reference evidence="2 3" key="2">
    <citation type="journal article" date="2013" name="PLoS ONE">
        <title>INDIGO - INtegrated Data Warehouse of MIcrobial GenOmes with Examples from the Red Sea Extremophiles.</title>
        <authorList>
            <person name="Alam I."/>
            <person name="Antunes A."/>
            <person name="Kamau A.A."/>
            <person name="Ba Alawi W."/>
            <person name="Kalkatawi M."/>
            <person name="Stingl U."/>
            <person name="Bajic V.B."/>
        </authorList>
    </citation>
    <scope>NUCLEOTIDE SEQUENCE [LARGE SCALE GENOMIC DNA]</scope>
    <source>
        <strain evidence="2 3">E1L3A</strain>
    </source>
</reference>
<dbReference type="eggNOG" id="COG0438">
    <property type="taxonomic scope" value="Bacteria"/>
</dbReference>
<dbReference type="RefSeq" id="WP_006913549.1">
    <property type="nucleotide sequence ID" value="NZ_AFNV02000020.1"/>
</dbReference>
<dbReference type="InterPro" id="IPR028098">
    <property type="entry name" value="Glyco_trans_4-like_N"/>
</dbReference>
<keyword evidence="3" id="KW-1185">Reference proteome</keyword>
<dbReference type="CDD" id="cd03811">
    <property type="entry name" value="GT4_GT28_WabH-like"/>
    <property type="match status" value="1"/>
</dbReference>